<evidence type="ECO:0000256" key="9">
    <source>
        <dbReference type="ARBA" id="ARBA00023289"/>
    </source>
</evidence>
<dbReference type="InterPro" id="IPR001806">
    <property type="entry name" value="Small_GTPase"/>
</dbReference>
<evidence type="ECO:0000256" key="7">
    <source>
        <dbReference type="ARBA" id="ARBA00023136"/>
    </source>
</evidence>
<keyword evidence="7" id="KW-0472">Membrane</keyword>
<dbReference type="OrthoDB" id="8830751at2759"/>
<keyword evidence="8" id="KW-0449">Lipoprotein</keyword>
<evidence type="ECO:0000256" key="6">
    <source>
        <dbReference type="ARBA" id="ARBA00023134"/>
    </source>
</evidence>
<dbReference type="SUPFAM" id="SSF52540">
    <property type="entry name" value="P-loop containing nucleoside triphosphate hydrolases"/>
    <property type="match status" value="1"/>
</dbReference>
<keyword evidence="6" id="KW-0342">GTP-binding</keyword>
<keyword evidence="9" id="KW-0636">Prenylation</keyword>
<dbReference type="STRING" id="590646.G3B7N6"/>
<sequence>MVEVLKRKLVIVGDGACGKTSLLYVFTLGEFPTEYHPTVFENYVTDCRIDGKPLQLALWDTAGQEEYERLRPLSYANSHVILIGFAIDQPDSLESARTKWMHEIRTYCPNTPYVLVGLKKDLRQSETSKKYVQVARAQFVAEQMQAKTYLESSALTGEGVDDIFEFAARTSLLNIKKPVNSCCVIL</sequence>
<dbReference type="EMBL" id="GL996527">
    <property type="protein sequence ID" value="EGV61658.1"/>
    <property type="molecule type" value="Genomic_DNA"/>
</dbReference>
<reference evidence="10 11" key="1">
    <citation type="journal article" date="2011" name="Proc. Natl. Acad. Sci. U.S.A.">
        <title>Comparative genomics of xylose-fermenting fungi for enhanced biofuel production.</title>
        <authorList>
            <person name="Wohlbach D.J."/>
            <person name="Kuo A."/>
            <person name="Sato T.K."/>
            <person name="Potts K.M."/>
            <person name="Salamov A.A."/>
            <person name="LaButti K.M."/>
            <person name="Sun H."/>
            <person name="Clum A."/>
            <person name="Pangilinan J.L."/>
            <person name="Lindquist E.A."/>
            <person name="Lucas S."/>
            <person name="Lapidus A."/>
            <person name="Jin M."/>
            <person name="Gunawan C."/>
            <person name="Balan V."/>
            <person name="Dale B.E."/>
            <person name="Jeffries T.W."/>
            <person name="Zinkel R."/>
            <person name="Barry K.W."/>
            <person name="Grigoriev I.V."/>
            <person name="Gasch A.P."/>
        </authorList>
    </citation>
    <scope>NUCLEOTIDE SEQUENCE [LARGE SCALE GENOMIC DNA]</scope>
    <source>
        <strain evidence="11">ATCC 10573 / BCRC 21748 / CBS 615 / JCM 9827 / NBRC 10315 / NRRL Y-1498 / VKM Y-70</strain>
    </source>
</reference>
<dbReference type="AlphaFoldDB" id="G3B7N6"/>
<dbReference type="PROSITE" id="PS51421">
    <property type="entry name" value="RAS"/>
    <property type="match status" value="1"/>
</dbReference>
<dbReference type="InterPro" id="IPR005225">
    <property type="entry name" value="Small_GTP-bd"/>
</dbReference>
<evidence type="ECO:0000256" key="1">
    <source>
        <dbReference type="ARBA" id="ARBA00004342"/>
    </source>
</evidence>
<evidence type="ECO:0000256" key="8">
    <source>
        <dbReference type="ARBA" id="ARBA00023288"/>
    </source>
</evidence>
<dbReference type="PANTHER" id="PTHR24072">
    <property type="entry name" value="RHO FAMILY GTPASE"/>
    <property type="match status" value="1"/>
</dbReference>
<dbReference type="Proteomes" id="UP000000707">
    <property type="component" value="Unassembled WGS sequence"/>
</dbReference>
<dbReference type="Pfam" id="PF00071">
    <property type="entry name" value="Ras"/>
    <property type="match status" value="1"/>
</dbReference>
<dbReference type="GO" id="GO:0005525">
    <property type="term" value="F:GTP binding"/>
    <property type="evidence" value="ECO:0007669"/>
    <property type="project" value="UniProtKB-KW"/>
</dbReference>
<dbReference type="NCBIfam" id="TIGR00231">
    <property type="entry name" value="small_GTP"/>
    <property type="match status" value="1"/>
</dbReference>
<name>G3B7N6_CANTC</name>
<dbReference type="GO" id="GO:0005886">
    <property type="term" value="C:plasma membrane"/>
    <property type="evidence" value="ECO:0007669"/>
    <property type="project" value="UniProtKB-SubCell"/>
</dbReference>
<dbReference type="GO" id="GO:0007264">
    <property type="term" value="P:small GTPase-mediated signal transduction"/>
    <property type="evidence" value="ECO:0007669"/>
    <property type="project" value="InterPro"/>
</dbReference>
<gene>
    <name evidence="10" type="ORF">CANTEDRAFT_115119</name>
</gene>
<dbReference type="InterPro" id="IPR003578">
    <property type="entry name" value="Small_GTPase_Rho"/>
</dbReference>
<dbReference type="Gene3D" id="3.40.50.300">
    <property type="entry name" value="P-loop containing nucleotide triphosphate hydrolases"/>
    <property type="match status" value="1"/>
</dbReference>
<proteinExistence type="inferred from homology"/>
<dbReference type="PRINTS" id="PR00449">
    <property type="entry name" value="RASTRNSFRMNG"/>
</dbReference>
<dbReference type="SMART" id="SM00173">
    <property type="entry name" value="RAS"/>
    <property type="match status" value="1"/>
</dbReference>
<dbReference type="FunFam" id="3.40.50.300:FF:000983">
    <property type="entry name" value="Rho family GTPase"/>
    <property type="match status" value="1"/>
</dbReference>
<dbReference type="HOGENOM" id="CLU_041217_21_2_1"/>
<evidence type="ECO:0000313" key="10">
    <source>
        <dbReference type="EMBL" id="EGV61658.1"/>
    </source>
</evidence>
<evidence type="ECO:0000313" key="11">
    <source>
        <dbReference type="Proteomes" id="UP000000707"/>
    </source>
</evidence>
<keyword evidence="5" id="KW-0547">Nucleotide-binding</keyword>
<keyword evidence="11" id="KW-1185">Reference proteome</keyword>
<evidence type="ECO:0000256" key="2">
    <source>
        <dbReference type="ARBA" id="ARBA00010142"/>
    </source>
</evidence>
<dbReference type="eggNOG" id="KOG0393">
    <property type="taxonomic scope" value="Eukaryota"/>
</dbReference>
<evidence type="ECO:0000256" key="5">
    <source>
        <dbReference type="ARBA" id="ARBA00022741"/>
    </source>
</evidence>
<evidence type="ECO:0000256" key="4">
    <source>
        <dbReference type="ARBA" id="ARBA00022481"/>
    </source>
</evidence>
<organism evidence="11">
    <name type="scientific">Candida tenuis (strain ATCC 10573 / BCRC 21748 / CBS 615 / JCM 9827 / NBRC 10315 / NRRL Y-1498 / VKM Y-70)</name>
    <name type="common">Yeast</name>
    <name type="synonym">Yamadazyma tenuis</name>
    <dbReference type="NCBI Taxonomy" id="590646"/>
    <lineage>
        <taxon>Eukaryota</taxon>
        <taxon>Fungi</taxon>
        <taxon>Dikarya</taxon>
        <taxon>Ascomycota</taxon>
        <taxon>Saccharomycotina</taxon>
        <taxon>Pichiomycetes</taxon>
        <taxon>Debaryomycetaceae</taxon>
        <taxon>Yamadazyma</taxon>
    </lineage>
</organism>
<dbReference type="PROSITE" id="PS51419">
    <property type="entry name" value="RAB"/>
    <property type="match status" value="1"/>
</dbReference>
<protein>
    <submittedName>
        <fullName evidence="10">Rho type ras-related small GTPase</fullName>
    </submittedName>
</protein>
<evidence type="ECO:0000256" key="3">
    <source>
        <dbReference type="ARBA" id="ARBA00022475"/>
    </source>
</evidence>
<comment type="subcellular location">
    <subcellularLocation>
        <location evidence="1">Cell membrane</location>
        <topology evidence="1">Lipid-anchor</topology>
        <orientation evidence="1">Cytoplasmic side</orientation>
    </subcellularLocation>
</comment>
<dbReference type="InterPro" id="IPR027417">
    <property type="entry name" value="P-loop_NTPase"/>
</dbReference>
<dbReference type="SMART" id="SM00174">
    <property type="entry name" value="RHO"/>
    <property type="match status" value="1"/>
</dbReference>
<dbReference type="PROSITE" id="PS51420">
    <property type="entry name" value="RHO"/>
    <property type="match status" value="1"/>
</dbReference>
<dbReference type="SMART" id="SM00175">
    <property type="entry name" value="RAB"/>
    <property type="match status" value="1"/>
</dbReference>
<accession>G3B7N6</accession>
<keyword evidence="4" id="KW-0488">Methylation</keyword>
<keyword evidence="3" id="KW-1003">Cell membrane</keyword>
<comment type="similarity">
    <text evidence="2">Belongs to the small GTPase superfamily. Rho family.</text>
</comment>
<dbReference type="GO" id="GO:0003924">
    <property type="term" value="F:GTPase activity"/>
    <property type="evidence" value="ECO:0007669"/>
    <property type="project" value="InterPro"/>
</dbReference>